<protein>
    <recommendedName>
        <fullName evidence="3">Phage protein</fullName>
    </recommendedName>
</protein>
<evidence type="ECO:0008006" key="3">
    <source>
        <dbReference type="Google" id="ProtNLM"/>
    </source>
</evidence>
<gene>
    <name evidence="1" type="ORF">QT711_03375</name>
</gene>
<dbReference type="RefSeq" id="WP_317942104.1">
    <property type="nucleotide sequence ID" value="NZ_JAUBDI010000002.1"/>
</dbReference>
<dbReference type="EMBL" id="JAUBDI010000002">
    <property type="protein sequence ID" value="MDW0112211.1"/>
    <property type="molecule type" value="Genomic_DNA"/>
</dbReference>
<proteinExistence type="predicted"/>
<dbReference type="Proteomes" id="UP001282284">
    <property type="component" value="Unassembled WGS sequence"/>
</dbReference>
<reference evidence="1 2" key="1">
    <citation type="submission" date="2023-06" db="EMBL/GenBank/DDBJ databases">
        <title>Sporosarcina sp. nov., isolated from Korean traditional fermented seafood 'Jeotgal'.</title>
        <authorList>
            <person name="Yang A.I."/>
            <person name="Shin N.-R."/>
        </authorList>
    </citation>
    <scope>NUCLEOTIDE SEQUENCE [LARGE SCALE GENOMIC DNA]</scope>
    <source>
        <strain evidence="1 2">KCTC13119</strain>
    </source>
</reference>
<organism evidence="1 2">
    <name type="scientific">Sporosarcina saromensis</name>
    <dbReference type="NCBI Taxonomy" id="359365"/>
    <lineage>
        <taxon>Bacteria</taxon>
        <taxon>Bacillati</taxon>
        <taxon>Bacillota</taxon>
        <taxon>Bacilli</taxon>
        <taxon>Bacillales</taxon>
        <taxon>Caryophanaceae</taxon>
        <taxon>Sporosarcina</taxon>
    </lineage>
</organism>
<name>A0ABU4G5N0_9BACL</name>
<evidence type="ECO:0000313" key="1">
    <source>
        <dbReference type="EMBL" id="MDW0112211.1"/>
    </source>
</evidence>
<keyword evidence="2" id="KW-1185">Reference proteome</keyword>
<sequence length="62" mass="7469">MKYKVLERFREKNHDDLIYEANGIYPAEGYKATKARVEELTTKKNKYNRPFLEEIKSKKSKE</sequence>
<comment type="caution">
    <text evidence="1">The sequence shown here is derived from an EMBL/GenBank/DDBJ whole genome shotgun (WGS) entry which is preliminary data.</text>
</comment>
<accession>A0ABU4G5N0</accession>
<evidence type="ECO:0000313" key="2">
    <source>
        <dbReference type="Proteomes" id="UP001282284"/>
    </source>
</evidence>